<name>A0AAW1QN27_9CHLO</name>
<dbReference type="Gene3D" id="3.30.40.10">
    <property type="entry name" value="Zinc/RING finger domain, C3HC4 (zinc finger)"/>
    <property type="match status" value="1"/>
</dbReference>
<feature type="region of interest" description="Disordered" evidence="4">
    <location>
        <begin position="418"/>
        <end position="446"/>
    </location>
</feature>
<evidence type="ECO:0000313" key="7">
    <source>
        <dbReference type="Proteomes" id="UP001445335"/>
    </source>
</evidence>
<evidence type="ECO:0000313" key="6">
    <source>
        <dbReference type="EMBL" id="KAK9822848.1"/>
    </source>
</evidence>
<evidence type="ECO:0000256" key="1">
    <source>
        <dbReference type="ARBA" id="ARBA00008947"/>
    </source>
</evidence>
<evidence type="ECO:0000256" key="3">
    <source>
        <dbReference type="ARBA" id="ARBA00023163"/>
    </source>
</evidence>
<protein>
    <recommendedName>
        <fullName evidence="5">HTH TFE/IIEalpha-type domain-containing protein</fullName>
    </recommendedName>
</protein>
<proteinExistence type="inferred from homology"/>
<feature type="compositionally biased region" description="Acidic residues" evidence="4">
    <location>
        <begin position="548"/>
        <end position="558"/>
    </location>
</feature>
<dbReference type="SUPFAM" id="SSF57783">
    <property type="entry name" value="Zinc beta-ribbon"/>
    <property type="match status" value="1"/>
</dbReference>
<dbReference type="InterPro" id="IPR017919">
    <property type="entry name" value="TFIIE/TFIIEa_HTH"/>
</dbReference>
<feature type="region of interest" description="Disordered" evidence="4">
    <location>
        <begin position="474"/>
        <end position="558"/>
    </location>
</feature>
<feature type="compositionally biased region" description="Acidic residues" evidence="4">
    <location>
        <begin position="528"/>
        <end position="537"/>
    </location>
</feature>
<dbReference type="InterPro" id="IPR013083">
    <property type="entry name" value="Znf_RING/FYVE/PHD"/>
</dbReference>
<keyword evidence="3" id="KW-0804">Transcription</keyword>
<sequence length="558" mass="58679">MHLKAGDVQLLAAAKAVEALPQRDLREAGPQLRSLESLRLEHPALGCSNPRCTAMHGASELDAVPAPYRRLVQMVACAFYIGECPPYEEPPPGTKAPLRKGTNAAFPGLGAITLDALTRREWVKEDELAQQLKVHPKVLRRVLRYLEQEQLVAREHRREKDAREQPKRGGTPASTAGPEPSGGSGSVAGEALDESEDMPRSFVHSYCALDYARVIDVASLRLHRLRRCLKDAVRKRNPVQEYACPACGARYTSLQALSLIDRADGLFHCEACRTVLVDAEDPGGGDGGGGEGARRERLAEAKALQAKAEAELKPLVELLNDIHRRIADGAKVPDYGTLTDWALAQAQARARAAAIAAGRGGGANGGPGDEMYEARVEIDLADSGAARAGGEPGEARRELPPWLRAQALVAAGGALPGVGVPDTGGTPSAVQAPPEAAASASGAGGRAEDVQAAYVRAYQEKVRLREAGLAARAAAASDDAAAPDVKRPRTDGAYFGAANGAPGVTAERDAVKADPDAQAHKAEAPGAAEEDDVEWEEAGPSNDAAPGGEDEDIEWEAA</sequence>
<feature type="domain" description="HTH TFE/IIEalpha-type" evidence="5">
    <location>
        <begin position="68"/>
        <end position="219"/>
    </location>
</feature>
<evidence type="ECO:0000256" key="2">
    <source>
        <dbReference type="ARBA" id="ARBA00023015"/>
    </source>
</evidence>
<dbReference type="GO" id="GO:0005673">
    <property type="term" value="C:transcription factor TFIIE complex"/>
    <property type="evidence" value="ECO:0007669"/>
    <property type="project" value="TreeGrafter"/>
</dbReference>
<dbReference type="EMBL" id="JALJOU010000082">
    <property type="protein sequence ID" value="KAK9822848.1"/>
    <property type="molecule type" value="Genomic_DNA"/>
</dbReference>
<dbReference type="SUPFAM" id="SSF46785">
    <property type="entry name" value="Winged helix' DNA-binding domain"/>
    <property type="match status" value="1"/>
</dbReference>
<comment type="similarity">
    <text evidence="1">Belongs to the TFIIE alpha subunit family.</text>
</comment>
<evidence type="ECO:0000256" key="4">
    <source>
        <dbReference type="SAM" id="MobiDB-lite"/>
    </source>
</evidence>
<dbReference type="SMART" id="SM00531">
    <property type="entry name" value="TFIIE"/>
    <property type="match status" value="1"/>
</dbReference>
<accession>A0AAW1QN27</accession>
<keyword evidence="2" id="KW-0805">Transcription regulation</keyword>
<feature type="region of interest" description="Disordered" evidence="4">
    <location>
        <begin position="155"/>
        <end position="196"/>
    </location>
</feature>
<evidence type="ECO:0000259" key="5">
    <source>
        <dbReference type="PROSITE" id="PS51344"/>
    </source>
</evidence>
<comment type="caution">
    <text evidence="6">The sequence shown here is derived from an EMBL/GenBank/DDBJ whole genome shotgun (WGS) entry which is preliminary data.</text>
</comment>
<gene>
    <name evidence="6" type="ORF">WJX81_003226</name>
</gene>
<dbReference type="PANTHER" id="PTHR13097">
    <property type="entry name" value="TRANSCRIPTION INITIATION FACTOR IIE, ALPHA SUBUNIT"/>
    <property type="match status" value="1"/>
</dbReference>
<organism evidence="6 7">
    <name type="scientific">Elliptochloris bilobata</name>
    <dbReference type="NCBI Taxonomy" id="381761"/>
    <lineage>
        <taxon>Eukaryota</taxon>
        <taxon>Viridiplantae</taxon>
        <taxon>Chlorophyta</taxon>
        <taxon>core chlorophytes</taxon>
        <taxon>Trebouxiophyceae</taxon>
        <taxon>Trebouxiophyceae incertae sedis</taxon>
        <taxon>Elliptochloris clade</taxon>
        <taxon>Elliptochloris</taxon>
    </lineage>
</organism>
<dbReference type="InterPro" id="IPR024550">
    <property type="entry name" value="TFIIEa/SarR/Rpc3_HTH_dom"/>
</dbReference>
<dbReference type="AlphaFoldDB" id="A0AAW1QN27"/>
<dbReference type="Proteomes" id="UP001445335">
    <property type="component" value="Unassembled WGS sequence"/>
</dbReference>
<reference evidence="6 7" key="1">
    <citation type="journal article" date="2024" name="Nat. Commun.">
        <title>Phylogenomics reveals the evolutionary origins of lichenization in chlorophyte algae.</title>
        <authorList>
            <person name="Puginier C."/>
            <person name="Libourel C."/>
            <person name="Otte J."/>
            <person name="Skaloud P."/>
            <person name="Haon M."/>
            <person name="Grisel S."/>
            <person name="Petersen M."/>
            <person name="Berrin J.G."/>
            <person name="Delaux P.M."/>
            <person name="Dal Grande F."/>
            <person name="Keller J."/>
        </authorList>
    </citation>
    <scope>NUCLEOTIDE SEQUENCE [LARGE SCALE GENOMIC DNA]</scope>
    <source>
        <strain evidence="6 7">SAG 245.80</strain>
    </source>
</reference>
<feature type="compositionally biased region" description="Low complexity" evidence="4">
    <location>
        <begin position="418"/>
        <end position="441"/>
    </location>
</feature>
<dbReference type="InterPro" id="IPR002853">
    <property type="entry name" value="TFIIE_asu"/>
</dbReference>
<feature type="compositionally biased region" description="Basic and acidic residues" evidence="4">
    <location>
        <begin position="155"/>
        <end position="167"/>
    </location>
</feature>
<keyword evidence="7" id="KW-1185">Reference proteome</keyword>
<dbReference type="InterPro" id="IPR039997">
    <property type="entry name" value="TFE"/>
</dbReference>
<dbReference type="Pfam" id="PF02002">
    <property type="entry name" value="TFIIE_alpha"/>
    <property type="match status" value="1"/>
</dbReference>
<feature type="compositionally biased region" description="Basic and acidic residues" evidence="4">
    <location>
        <begin position="506"/>
        <end position="523"/>
    </location>
</feature>
<dbReference type="InterPro" id="IPR036390">
    <property type="entry name" value="WH_DNA-bd_sf"/>
</dbReference>
<dbReference type="PANTHER" id="PTHR13097:SF7">
    <property type="entry name" value="GENERAL TRANSCRIPTION FACTOR IIE SUBUNIT 1"/>
    <property type="match status" value="1"/>
</dbReference>
<dbReference type="GO" id="GO:0006367">
    <property type="term" value="P:transcription initiation at RNA polymerase II promoter"/>
    <property type="evidence" value="ECO:0007669"/>
    <property type="project" value="InterPro"/>
</dbReference>
<dbReference type="PROSITE" id="PS51344">
    <property type="entry name" value="HTH_TFE_IIE"/>
    <property type="match status" value="1"/>
</dbReference>
<feature type="compositionally biased region" description="Low complexity" evidence="4">
    <location>
        <begin position="474"/>
        <end position="483"/>
    </location>
</feature>